<keyword evidence="1" id="KW-0255">Endonuclease</keyword>
<dbReference type="STRING" id="1666911.HLUCCA11_23960"/>
<keyword evidence="1" id="KW-0378">Hydrolase</keyword>
<proteinExistence type="predicted"/>
<sequence>MNQAGKSKQPMTIIAPEKVISTILKHDSKVTSYKIALLRAINDVVLTYPDLRTHKSPVAVPLKLLAK</sequence>
<name>A0A0P8D5R5_9CYAN</name>
<dbReference type="EMBL" id="LJZR01000110">
    <property type="protein sequence ID" value="KPQ31332.1"/>
    <property type="molecule type" value="Genomic_DNA"/>
</dbReference>
<keyword evidence="1" id="KW-0540">Nuclease</keyword>
<organism evidence="1 2">
    <name type="scientific">Phormidesmis priestleyi Ana</name>
    <dbReference type="NCBI Taxonomy" id="1666911"/>
    <lineage>
        <taxon>Bacteria</taxon>
        <taxon>Bacillati</taxon>
        <taxon>Cyanobacteriota</taxon>
        <taxon>Cyanophyceae</taxon>
        <taxon>Leptolyngbyales</taxon>
        <taxon>Leptolyngbyaceae</taxon>
        <taxon>Phormidesmis</taxon>
    </lineage>
</organism>
<protein>
    <submittedName>
        <fullName evidence="1">HNH endonuclease</fullName>
    </submittedName>
</protein>
<dbReference type="Proteomes" id="UP000050465">
    <property type="component" value="Unassembled WGS sequence"/>
</dbReference>
<dbReference type="GO" id="GO:0004519">
    <property type="term" value="F:endonuclease activity"/>
    <property type="evidence" value="ECO:0007669"/>
    <property type="project" value="UniProtKB-KW"/>
</dbReference>
<comment type="caution">
    <text evidence="1">The sequence shown here is derived from an EMBL/GenBank/DDBJ whole genome shotgun (WGS) entry which is preliminary data.</text>
</comment>
<dbReference type="PATRIC" id="fig|1666911.3.peg.1206"/>
<accession>A0A0P8D5R5</accession>
<evidence type="ECO:0000313" key="1">
    <source>
        <dbReference type="EMBL" id="KPQ31332.1"/>
    </source>
</evidence>
<dbReference type="AlphaFoldDB" id="A0A0P8D5R5"/>
<gene>
    <name evidence="1" type="ORF">HLUCCA11_23960</name>
</gene>
<evidence type="ECO:0000313" key="2">
    <source>
        <dbReference type="Proteomes" id="UP000050465"/>
    </source>
</evidence>
<reference evidence="1 2" key="1">
    <citation type="submission" date="2015-09" db="EMBL/GenBank/DDBJ databases">
        <title>Identification and resolution of microdiversity through metagenomic sequencing of parallel consortia.</title>
        <authorList>
            <person name="Nelson W.C."/>
            <person name="Romine M.F."/>
            <person name="Lindemann S.R."/>
        </authorList>
    </citation>
    <scope>NUCLEOTIDE SEQUENCE [LARGE SCALE GENOMIC DNA]</scope>
    <source>
        <strain evidence="1">Ana</strain>
    </source>
</reference>